<evidence type="ECO:0000313" key="5">
    <source>
        <dbReference type="Proteomes" id="UP000256970"/>
    </source>
</evidence>
<keyword evidence="5" id="KW-1185">Reference proteome</keyword>
<evidence type="ECO:0000313" key="4">
    <source>
        <dbReference type="EMBL" id="SZX62552.1"/>
    </source>
</evidence>
<protein>
    <recommendedName>
        <fullName evidence="6">Ketoreductase (KR) domain-containing protein</fullName>
    </recommendedName>
</protein>
<dbReference type="PANTHER" id="PTHR43490">
    <property type="entry name" value="(+)-NEOMENTHOL DEHYDROGENASE"/>
    <property type="match status" value="1"/>
</dbReference>
<keyword evidence="3" id="KW-0560">Oxidoreductase</keyword>
<keyword evidence="2" id="KW-0521">NADP</keyword>
<dbReference type="Proteomes" id="UP000256970">
    <property type="component" value="Unassembled WGS sequence"/>
</dbReference>
<dbReference type="Gene3D" id="3.40.50.720">
    <property type="entry name" value="NAD(P)-binding Rossmann-like Domain"/>
    <property type="match status" value="1"/>
</dbReference>
<evidence type="ECO:0000256" key="2">
    <source>
        <dbReference type="ARBA" id="ARBA00022857"/>
    </source>
</evidence>
<dbReference type="PRINTS" id="PR00081">
    <property type="entry name" value="GDHRDH"/>
</dbReference>
<reference evidence="4 5" key="1">
    <citation type="submission" date="2016-10" db="EMBL/GenBank/DDBJ databases">
        <authorList>
            <person name="Cai Z."/>
        </authorList>
    </citation>
    <scope>NUCLEOTIDE SEQUENCE [LARGE SCALE GENOMIC DNA]</scope>
</reference>
<proteinExistence type="inferred from homology"/>
<dbReference type="EMBL" id="FNXT01000240">
    <property type="protein sequence ID" value="SZX62552.1"/>
    <property type="molecule type" value="Genomic_DNA"/>
</dbReference>
<dbReference type="GO" id="GO:0016491">
    <property type="term" value="F:oxidoreductase activity"/>
    <property type="evidence" value="ECO:0007669"/>
    <property type="project" value="UniProtKB-KW"/>
</dbReference>
<evidence type="ECO:0000256" key="3">
    <source>
        <dbReference type="ARBA" id="ARBA00023002"/>
    </source>
</evidence>
<accession>A0A383VCV6</accession>
<dbReference type="SUPFAM" id="SSF51735">
    <property type="entry name" value="NAD(P)-binding Rossmann-fold domains"/>
    <property type="match status" value="1"/>
</dbReference>
<sequence length="128" mass="13774">MSNHNLYALVTGGNRGIGLEVCKQLVERKKPVILTCRNLEAGKAAAAELSKNGTDVRVLSLDTGSAASISELAQHIKSEYDQNIDLLVSRADLCHVAAVQPSSSYCYSLQQHQHGLHFLQAAQDTLSA</sequence>
<dbReference type="InterPro" id="IPR002347">
    <property type="entry name" value="SDR_fam"/>
</dbReference>
<dbReference type="STRING" id="3088.A0A383VCV6"/>
<name>A0A383VCV6_TETOB</name>
<organism evidence="4 5">
    <name type="scientific">Tetradesmus obliquus</name>
    <name type="common">Green alga</name>
    <name type="synonym">Acutodesmus obliquus</name>
    <dbReference type="NCBI Taxonomy" id="3088"/>
    <lineage>
        <taxon>Eukaryota</taxon>
        <taxon>Viridiplantae</taxon>
        <taxon>Chlorophyta</taxon>
        <taxon>core chlorophytes</taxon>
        <taxon>Chlorophyceae</taxon>
        <taxon>CS clade</taxon>
        <taxon>Sphaeropleales</taxon>
        <taxon>Scenedesmaceae</taxon>
        <taxon>Tetradesmus</taxon>
    </lineage>
</organism>
<evidence type="ECO:0000256" key="1">
    <source>
        <dbReference type="ARBA" id="ARBA00006484"/>
    </source>
</evidence>
<evidence type="ECO:0008006" key="6">
    <source>
        <dbReference type="Google" id="ProtNLM"/>
    </source>
</evidence>
<dbReference type="GO" id="GO:0016020">
    <property type="term" value="C:membrane"/>
    <property type="evidence" value="ECO:0007669"/>
    <property type="project" value="TreeGrafter"/>
</dbReference>
<dbReference type="AlphaFoldDB" id="A0A383VCV6"/>
<dbReference type="PANTHER" id="PTHR43490:SF99">
    <property type="entry name" value="SHORT-CHAIN DEHYDROGENASE_REDUCTASE"/>
    <property type="match status" value="1"/>
</dbReference>
<gene>
    <name evidence="4" type="ORF">BQ4739_LOCUS3129</name>
</gene>
<comment type="similarity">
    <text evidence="1">Belongs to the short-chain dehydrogenases/reductases (SDR) family.</text>
</comment>
<dbReference type="Pfam" id="PF00106">
    <property type="entry name" value="adh_short"/>
    <property type="match status" value="1"/>
</dbReference>
<dbReference type="InterPro" id="IPR036291">
    <property type="entry name" value="NAD(P)-bd_dom_sf"/>
</dbReference>